<feature type="transmembrane region" description="Helical" evidence="6">
    <location>
        <begin position="241"/>
        <end position="262"/>
    </location>
</feature>
<evidence type="ECO:0000313" key="8">
    <source>
        <dbReference type="Proteomes" id="UP000197361"/>
    </source>
</evidence>
<protein>
    <recommendedName>
        <fullName evidence="9">CAAX protease</fullName>
    </recommendedName>
</protein>
<keyword evidence="5 6" id="KW-0472">Membrane</keyword>
<keyword evidence="2" id="KW-1003">Cell membrane</keyword>
<evidence type="ECO:0000256" key="3">
    <source>
        <dbReference type="ARBA" id="ARBA00022692"/>
    </source>
</evidence>
<feature type="transmembrane region" description="Helical" evidence="6">
    <location>
        <begin position="56"/>
        <end position="75"/>
    </location>
</feature>
<dbReference type="AlphaFoldDB" id="A0A246JX17"/>
<feature type="transmembrane region" description="Helical" evidence="6">
    <location>
        <begin position="165"/>
        <end position="182"/>
    </location>
</feature>
<accession>A0A246JX17</accession>
<dbReference type="OrthoDB" id="259025at2"/>
<evidence type="ECO:0008006" key="9">
    <source>
        <dbReference type="Google" id="ProtNLM"/>
    </source>
</evidence>
<sequence length="275" mass="29193">MLERLAPLCWNPCPPPVVCTGIGRRGANLSVKEGKIALRVPYCGPPPPPADLLGQWNFDPLLLTALAAGLLLVLAAARDQRLIGTLAIAALAVIFVSPLCAAGSALFSARAVHHVLLVTVAAPLFALLGEKSRTNGTALALLVSTIVLWAWHIPALYTAALNNHAVFWLMQLSLLISATWFWRALFAAQPDLPAVFAALVAAAGQMGLLGALLTFTPRALYPHHLIAPFAYGLDPLRDQQLAGLIMWVPAMLPYALIAAVLARRAWSGGHLGPAR</sequence>
<reference evidence="7 8" key="1">
    <citation type="journal article" date="2010" name="Int. J. Syst. Evol. Microbiol.">
        <title>Sphingopyxis bauzanensis sp. nov., a psychrophilic bacterium isolated from soil.</title>
        <authorList>
            <person name="Zhang D.C."/>
            <person name="Liu H.C."/>
            <person name="Xin Y.H."/>
            <person name="Zhou Y.G."/>
            <person name="Schinner F."/>
            <person name="Margesin R."/>
        </authorList>
    </citation>
    <scope>NUCLEOTIDE SEQUENCE [LARGE SCALE GENOMIC DNA]</scope>
    <source>
        <strain evidence="7 8">DSM 22271</strain>
    </source>
</reference>
<keyword evidence="8" id="KW-1185">Reference proteome</keyword>
<dbReference type="Proteomes" id="UP000197361">
    <property type="component" value="Unassembled WGS sequence"/>
</dbReference>
<evidence type="ECO:0000256" key="4">
    <source>
        <dbReference type="ARBA" id="ARBA00022989"/>
    </source>
</evidence>
<feature type="transmembrane region" description="Helical" evidence="6">
    <location>
        <begin position="194"/>
        <end position="215"/>
    </location>
</feature>
<gene>
    <name evidence="7" type="ORF">CDQ92_07565</name>
</gene>
<proteinExistence type="predicted"/>
<evidence type="ECO:0000256" key="2">
    <source>
        <dbReference type="ARBA" id="ARBA00022475"/>
    </source>
</evidence>
<evidence type="ECO:0000256" key="5">
    <source>
        <dbReference type="ARBA" id="ARBA00023136"/>
    </source>
</evidence>
<keyword evidence="4 6" id="KW-1133">Transmembrane helix</keyword>
<keyword evidence="3 6" id="KW-0812">Transmembrane</keyword>
<evidence type="ECO:0000313" key="7">
    <source>
        <dbReference type="EMBL" id="OWQ97610.1"/>
    </source>
</evidence>
<comment type="caution">
    <text evidence="7">The sequence shown here is derived from an EMBL/GenBank/DDBJ whole genome shotgun (WGS) entry which is preliminary data.</text>
</comment>
<dbReference type="InterPro" id="IPR019108">
    <property type="entry name" value="Caa3_assmbl_CtaG-rel"/>
</dbReference>
<feature type="transmembrane region" description="Helical" evidence="6">
    <location>
        <begin position="111"/>
        <end position="129"/>
    </location>
</feature>
<dbReference type="RefSeq" id="WP_088441457.1">
    <property type="nucleotide sequence ID" value="NZ_BMMC01000003.1"/>
</dbReference>
<feature type="transmembrane region" description="Helical" evidence="6">
    <location>
        <begin position="82"/>
        <end position="105"/>
    </location>
</feature>
<dbReference type="GO" id="GO:0005886">
    <property type="term" value="C:plasma membrane"/>
    <property type="evidence" value="ECO:0007669"/>
    <property type="project" value="UniProtKB-SubCell"/>
</dbReference>
<dbReference type="EMBL" id="NISK01000002">
    <property type="protein sequence ID" value="OWQ97610.1"/>
    <property type="molecule type" value="Genomic_DNA"/>
</dbReference>
<name>A0A246JX17_9SPHN</name>
<evidence type="ECO:0000256" key="6">
    <source>
        <dbReference type="SAM" id="Phobius"/>
    </source>
</evidence>
<evidence type="ECO:0000256" key="1">
    <source>
        <dbReference type="ARBA" id="ARBA00004651"/>
    </source>
</evidence>
<dbReference type="Pfam" id="PF09678">
    <property type="entry name" value="Caa3_CtaG"/>
    <property type="match status" value="1"/>
</dbReference>
<comment type="subcellular location">
    <subcellularLocation>
        <location evidence="1">Cell membrane</location>
        <topology evidence="1">Multi-pass membrane protein</topology>
    </subcellularLocation>
</comment>
<organism evidence="7 8">
    <name type="scientific">Sphingopyxis bauzanensis</name>
    <dbReference type="NCBI Taxonomy" id="651663"/>
    <lineage>
        <taxon>Bacteria</taxon>
        <taxon>Pseudomonadati</taxon>
        <taxon>Pseudomonadota</taxon>
        <taxon>Alphaproteobacteria</taxon>
        <taxon>Sphingomonadales</taxon>
        <taxon>Sphingomonadaceae</taxon>
        <taxon>Sphingopyxis</taxon>
    </lineage>
</organism>
<feature type="transmembrane region" description="Helical" evidence="6">
    <location>
        <begin position="136"/>
        <end position="153"/>
    </location>
</feature>